<feature type="domain" description="Tyrosine-protein phosphatase" evidence="2">
    <location>
        <begin position="37"/>
        <end position="141"/>
    </location>
</feature>
<sequence length="243" mass="27634">MAKGGQVSKLTFMISEIMATGASQQQLEAEVRLCCVIQVKMWPIENKVPCSTSALIDLIKMTRSWRKRAPDRPETKPTIVMSHNGVSRCGIFIGANVCIDQMDMDHEVDVFHAVKMIRLNRPQQLQTKDEYKYLYDLCLHYYMTNPDYRIHEPPEPPVQPYEDDYDEEVEERETTPASSGIISAIAGGLTRSRSSSRKGRTRSVRSRRSPTSTLNNCVVVKQPTMLVNNSNISPPKQKRKQCI</sequence>
<name>A0A915DHN7_9BILA</name>
<dbReference type="Pfam" id="PF00102">
    <property type="entry name" value="Y_phosphatase"/>
    <property type="match status" value="1"/>
</dbReference>
<dbReference type="InterPro" id="IPR003595">
    <property type="entry name" value="Tyr_Pase_cat"/>
</dbReference>
<dbReference type="PROSITE" id="PS50055">
    <property type="entry name" value="TYR_PHOSPHATASE_PTP"/>
    <property type="match status" value="1"/>
</dbReference>
<feature type="domain" description="Tyrosine specific protein phosphatases" evidence="3">
    <location>
        <begin position="56"/>
        <end position="132"/>
    </location>
</feature>
<dbReference type="Gene3D" id="3.90.190.10">
    <property type="entry name" value="Protein tyrosine phosphatase superfamily"/>
    <property type="match status" value="1"/>
</dbReference>
<dbReference type="InterPro" id="IPR050348">
    <property type="entry name" value="Protein-Tyr_Phosphatase"/>
</dbReference>
<accession>A0A915DHN7</accession>
<evidence type="ECO:0000313" key="5">
    <source>
        <dbReference type="WBParaSite" id="jg20016"/>
    </source>
</evidence>
<protein>
    <submittedName>
        <fullName evidence="5">Tyrosine-protein phosphatase domain-containing protein</fullName>
    </submittedName>
</protein>
<evidence type="ECO:0000256" key="1">
    <source>
        <dbReference type="SAM" id="MobiDB-lite"/>
    </source>
</evidence>
<evidence type="ECO:0000259" key="3">
    <source>
        <dbReference type="PROSITE" id="PS50056"/>
    </source>
</evidence>
<dbReference type="PANTHER" id="PTHR19134">
    <property type="entry name" value="RECEPTOR-TYPE TYROSINE-PROTEIN PHOSPHATASE"/>
    <property type="match status" value="1"/>
</dbReference>
<dbReference type="SMART" id="SM00404">
    <property type="entry name" value="PTPc_motif"/>
    <property type="match status" value="1"/>
</dbReference>
<feature type="compositionally biased region" description="Basic residues" evidence="1">
    <location>
        <begin position="194"/>
        <end position="208"/>
    </location>
</feature>
<proteinExistence type="predicted"/>
<evidence type="ECO:0000259" key="2">
    <source>
        <dbReference type="PROSITE" id="PS50055"/>
    </source>
</evidence>
<dbReference type="SUPFAM" id="SSF52799">
    <property type="entry name" value="(Phosphotyrosine protein) phosphatases II"/>
    <property type="match status" value="1"/>
</dbReference>
<dbReference type="WBParaSite" id="jg20016">
    <property type="protein sequence ID" value="jg20016"/>
    <property type="gene ID" value="jg20016"/>
</dbReference>
<dbReference type="InterPro" id="IPR000387">
    <property type="entry name" value="Tyr_Pase_dom"/>
</dbReference>
<dbReference type="InterPro" id="IPR000242">
    <property type="entry name" value="PTP_cat"/>
</dbReference>
<feature type="region of interest" description="Disordered" evidence="1">
    <location>
        <begin position="150"/>
        <end position="215"/>
    </location>
</feature>
<feature type="compositionally biased region" description="Acidic residues" evidence="1">
    <location>
        <begin position="161"/>
        <end position="171"/>
    </location>
</feature>
<dbReference type="PANTHER" id="PTHR19134:SF449">
    <property type="entry name" value="TYROSINE-PROTEIN PHOSPHATASE 1"/>
    <property type="match status" value="1"/>
</dbReference>
<organism evidence="4 5">
    <name type="scientific">Ditylenchus dipsaci</name>
    <dbReference type="NCBI Taxonomy" id="166011"/>
    <lineage>
        <taxon>Eukaryota</taxon>
        <taxon>Metazoa</taxon>
        <taxon>Ecdysozoa</taxon>
        <taxon>Nematoda</taxon>
        <taxon>Chromadorea</taxon>
        <taxon>Rhabditida</taxon>
        <taxon>Tylenchina</taxon>
        <taxon>Tylenchomorpha</taxon>
        <taxon>Sphaerularioidea</taxon>
        <taxon>Anguinidae</taxon>
        <taxon>Anguininae</taxon>
        <taxon>Ditylenchus</taxon>
    </lineage>
</organism>
<dbReference type="GO" id="GO:0004725">
    <property type="term" value="F:protein tyrosine phosphatase activity"/>
    <property type="evidence" value="ECO:0007669"/>
    <property type="project" value="InterPro"/>
</dbReference>
<dbReference type="PROSITE" id="PS50056">
    <property type="entry name" value="TYR_PHOSPHATASE_2"/>
    <property type="match status" value="1"/>
</dbReference>
<reference evidence="5" key="1">
    <citation type="submission" date="2022-11" db="UniProtKB">
        <authorList>
            <consortium name="WormBaseParasite"/>
        </authorList>
    </citation>
    <scope>IDENTIFICATION</scope>
</reference>
<keyword evidence="4" id="KW-1185">Reference proteome</keyword>
<evidence type="ECO:0000313" key="4">
    <source>
        <dbReference type="Proteomes" id="UP000887574"/>
    </source>
</evidence>
<dbReference type="InterPro" id="IPR029021">
    <property type="entry name" value="Prot-tyrosine_phosphatase-like"/>
</dbReference>
<dbReference type="AlphaFoldDB" id="A0A915DHN7"/>
<feature type="compositionally biased region" description="Low complexity" evidence="1">
    <location>
        <begin position="175"/>
        <end position="193"/>
    </location>
</feature>
<dbReference type="PRINTS" id="PR00700">
    <property type="entry name" value="PRTYPHPHTASE"/>
</dbReference>
<dbReference type="Proteomes" id="UP000887574">
    <property type="component" value="Unplaced"/>
</dbReference>